<organism evidence="10 11">
    <name type="scientific">Stygiobacter electus</name>
    <dbReference type="NCBI Taxonomy" id="3032292"/>
    <lineage>
        <taxon>Bacteria</taxon>
        <taxon>Pseudomonadati</taxon>
        <taxon>Ignavibacteriota</taxon>
        <taxon>Ignavibacteria</taxon>
        <taxon>Ignavibacteriales</taxon>
        <taxon>Melioribacteraceae</taxon>
        <taxon>Stygiobacter</taxon>
    </lineage>
</organism>
<dbReference type="CDD" id="cd00009">
    <property type="entry name" value="AAA"/>
    <property type="match status" value="1"/>
</dbReference>
<evidence type="ECO:0000256" key="4">
    <source>
        <dbReference type="ARBA" id="ARBA00023125"/>
    </source>
</evidence>
<proteinExistence type="predicted"/>
<feature type="domain" description="PAS" evidence="8">
    <location>
        <begin position="5"/>
        <end position="50"/>
    </location>
</feature>
<dbReference type="PROSITE" id="PS50045">
    <property type="entry name" value="SIGMA54_INTERACT_4"/>
    <property type="match status" value="1"/>
</dbReference>
<dbReference type="FunFam" id="1.10.8.60:FF:000014">
    <property type="entry name" value="DNA-binding transcriptional regulator NtrC"/>
    <property type="match status" value="1"/>
</dbReference>
<dbReference type="Gene3D" id="1.10.8.60">
    <property type="match status" value="1"/>
</dbReference>
<evidence type="ECO:0000256" key="1">
    <source>
        <dbReference type="ARBA" id="ARBA00022741"/>
    </source>
</evidence>
<dbReference type="InterPro" id="IPR009057">
    <property type="entry name" value="Homeodomain-like_sf"/>
</dbReference>
<dbReference type="InterPro" id="IPR003593">
    <property type="entry name" value="AAA+_ATPase"/>
</dbReference>
<dbReference type="InterPro" id="IPR027417">
    <property type="entry name" value="P-loop_NTPase"/>
</dbReference>
<dbReference type="AlphaFoldDB" id="A0AAE3P0A6"/>
<dbReference type="GO" id="GO:0006355">
    <property type="term" value="P:regulation of DNA-templated transcription"/>
    <property type="evidence" value="ECO:0007669"/>
    <property type="project" value="InterPro"/>
</dbReference>
<dbReference type="PROSITE" id="PS50113">
    <property type="entry name" value="PAC"/>
    <property type="match status" value="1"/>
</dbReference>
<feature type="domain" description="Sigma-54 factor interaction" evidence="7">
    <location>
        <begin position="137"/>
        <end position="366"/>
    </location>
</feature>
<evidence type="ECO:0000256" key="6">
    <source>
        <dbReference type="ARBA" id="ARBA00023163"/>
    </source>
</evidence>
<dbReference type="Proteomes" id="UP001221302">
    <property type="component" value="Unassembled WGS sequence"/>
</dbReference>
<keyword evidence="2" id="KW-0067">ATP-binding</keyword>
<dbReference type="SMART" id="SM00382">
    <property type="entry name" value="AAA"/>
    <property type="match status" value="1"/>
</dbReference>
<dbReference type="NCBIfam" id="TIGR00229">
    <property type="entry name" value="sensory_box"/>
    <property type="match status" value="1"/>
</dbReference>
<evidence type="ECO:0000256" key="5">
    <source>
        <dbReference type="ARBA" id="ARBA00023159"/>
    </source>
</evidence>
<dbReference type="PANTHER" id="PTHR32071:SF57">
    <property type="entry name" value="C4-DICARBOXYLATE TRANSPORT TRANSCRIPTIONAL REGULATORY PROTEIN DCTD"/>
    <property type="match status" value="1"/>
</dbReference>
<dbReference type="PROSITE" id="PS00675">
    <property type="entry name" value="SIGMA54_INTERACT_1"/>
    <property type="match status" value="1"/>
</dbReference>
<evidence type="ECO:0000259" key="9">
    <source>
        <dbReference type="PROSITE" id="PS50113"/>
    </source>
</evidence>
<dbReference type="InterPro" id="IPR002078">
    <property type="entry name" value="Sigma_54_int"/>
</dbReference>
<dbReference type="PROSITE" id="PS00676">
    <property type="entry name" value="SIGMA54_INTERACT_2"/>
    <property type="match status" value="1"/>
</dbReference>
<dbReference type="Pfam" id="PF13426">
    <property type="entry name" value="PAS_9"/>
    <property type="match status" value="1"/>
</dbReference>
<dbReference type="CDD" id="cd00130">
    <property type="entry name" value="PAS"/>
    <property type="match status" value="1"/>
</dbReference>
<keyword evidence="3" id="KW-0805">Transcription regulation</keyword>
<dbReference type="RefSeq" id="WP_321535491.1">
    <property type="nucleotide sequence ID" value="NZ_JARGDL010000006.1"/>
</dbReference>
<evidence type="ECO:0000259" key="7">
    <source>
        <dbReference type="PROSITE" id="PS50045"/>
    </source>
</evidence>
<keyword evidence="6" id="KW-0804">Transcription</keyword>
<dbReference type="InterPro" id="IPR002197">
    <property type="entry name" value="HTH_Fis"/>
</dbReference>
<keyword evidence="11" id="KW-1185">Reference proteome</keyword>
<reference evidence="10" key="1">
    <citation type="submission" date="2023-03" db="EMBL/GenBank/DDBJ databases">
        <title>Stygiobacter electus gen. nov., sp. nov., facultatively anaerobic thermotolerant bacterium of the class Ignavibacteria from a well of Yessentuki mineral water deposit.</title>
        <authorList>
            <person name="Podosokorskaya O.A."/>
            <person name="Elcheninov A.G."/>
            <person name="Petrova N.F."/>
            <person name="Zavarzina D.G."/>
            <person name="Kublanov I.V."/>
            <person name="Merkel A.Y."/>
        </authorList>
    </citation>
    <scope>NUCLEOTIDE SEQUENCE</scope>
    <source>
        <strain evidence="10">09-Me</strain>
    </source>
</reference>
<dbReference type="Pfam" id="PF02954">
    <property type="entry name" value="HTH_8"/>
    <property type="match status" value="1"/>
</dbReference>
<dbReference type="FunFam" id="3.40.50.300:FF:000006">
    <property type="entry name" value="DNA-binding transcriptional regulator NtrC"/>
    <property type="match status" value="1"/>
</dbReference>
<keyword evidence="5" id="KW-0010">Activator</keyword>
<dbReference type="Gene3D" id="3.30.450.20">
    <property type="entry name" value="PAS domain"/>
    <property type="match status" value="1"/>
</dbReference>
<dbReference type="SUPFAM" id="SSF46689">
    <property type="entry name" value="Homeodomain-like"/>
    <property type="match status" value="1"/>
</dbReference>
<evidence type="ECO:0000259" key="8">
    <source>
        <dbReference type="PROSITE" id="PS50112"/>
    </source>
</evidence>
<dbReference type="InterPro" id="IPR025943">
    <property type="entry name" value="Sigma_54_int_dom_ATP-bd_2"/>
</dbReference>
<dbReference type="Gene3D" id="1.10.10.60">
    <property type="entry name" value="Homeodomain-like"/>
    <property type="match status" value="1"/>
</dbReference>
<name>A0AAE3P0A6_9BACT</name>
<feature type="domain" description="PAC" evidence="9">
    <location>
        <begin position="78"/>
        <end position="130"/>
    </location>
</feature>
<dbReference type="Pfam" id="PF00158">
    <property type="entry name" value="Sigma54_activat"/>
    <property type="match status" value="1"/>
</dbReference>
<keyword evidence="4" id="KW-0238">DNA-binding</keyword>
<dbReference type="InterPro" id="IPR035965">
    <property type="entry name" value="PAS-like_dom_sf"/>
</dbReference>
<gene>
    <name evidence="10" type="ORF">P0M35_06155</name>
</gene>
<evidence type="ECO:0000256" key="2">
    <source>
        <dbReference type="ARBA" id="ARBA00022840"/>
    </source>
</evidence>
<dbReference type="InterPro" id="IPR000700">
    <property type="entry name" value="PAS-assoc_C"/>
</dbReference>
<comment type="caution">
    <text evidence="10">The sequence shown here is derived from an EMBL/GenBank/DDBJ whole genome shotgun (WGS) entry which is preliminary data.</text>
</comment>
<dbReference type="GO" id="GO:0005524">
    <property type="term" value="F:ATP binding"/>
    <property type="evidence" value="ECO:0007669"/>
    <property type="project" value="UniProtKB-KW"/>
</dbReference>
<dbReference type="InterPro" id="IPR025662">
    <property type="entry name" value="Sigma_54_int_dom_ATP-bd_1"/>
</dbReference>
<dbReference type="PANTHER" id="PTHR32071">
    <property type="entry name" value="TRANSCRIPTIONAL REGULATORY PROTEIN"/>
    <property type="match status" value="1"/>
</dbReference>
<sequence length="441" mass="50683">MSNINDNLKDRILDSIAEGVFTVDKDFKINFFNKAAEKITGHKREDVLGKFCKYIFKSPICLSDCPIALVLRNQKNLFDYESKIFDNNGKEIPIKLNSAILYDENNFATGGIVTFRDMSQYQLIQNQIDTPQNFHGIIGHSKAMQEIFKLISEIATSDAPVFIHGESGTGKELVANAIQKLSNRKDKPFIKINCSVFPPNLLASELFGHVKGAFTDAIKDRPGRFELADKGTIFLDEVAEMPLQMQIQLLRVLQEGTFERIGESLTRTTDVRIIAATNINIQTALQNGKFREDLFYRLNVIPIEIPPLRERKEDIPLLINHFINKYSRIYKKEIKYIDPEALNVLIDYDWKGNVRELENVIEFALVRTNSNEQIQVNKLPSNLIEKNNNPNIQPFSNSKERTEMLMLLEKYQWNRSKVSEVLGIGRTTLWRKLKKLNLINE</sequence>
<evidence type="ECO:0000313" key="11">
    <source>
        <dbReference type="Proteomes" id="UP001221302"/>
    </source>
</evidence>
<dbReference type="Gene3D" id="3.40.50.300">
    <property type="entry name" value="P-loop containing nucleotide triphosphate hydrolases"/>
    <property type="match status" value="1"/>
</dbReference>
<dbReference type="SUPFAM" id="SSF55785">
    <property type="entry name" value="PYP-like sensor domain (PAS domain)"/>
    <property type="match status" value="1"/>
</dbReference>
<keyword evidence="1" id="KW-0547">Nucleotide-binding</keyword>
<dbReference type="InterPro" id="IPR058031">
    <property type="entry name" value="AAA_lid_NorR"/>
</dbReference>
<dbReference type="GO" id="GO:0043565">
    <property type="term" value="F:sequence-specific DNA binding"/>
    <property type="evidence" value="ECO:0007669"/>
    <property type="project" value="InterPro"/>
</dbReference>
<accession>A0AAE3P0A6</accession>
<dbReference type="SMART" id="SM00091">
    <property type="entry name" value="PAS"/>
    <property type="match status" value="1"/>
</dbReference>
<dbReference type="InterPro" id="IPR000014">
    <property type="entry name" value="PAS"/>
</dbReference>
<evidence type="ECO:0000256" key="3">
    <source>
        <dbReference type="ARBA" id="ARBA00023015"/>
    </source>
</evidence>
<dbReference type="Pfam" id="PF25601">
    <property type="entry name" value="AAA_lid_14"/>
    <property type="match status" value="1"/>
</dbReference>
<dbReference type="SUPFAM" id="SSF52540">
    <property type="entry name" value="P-loop containing nucleoside triphosphate hydrolases"/>
    <property type="match status" value="1"/>
</dbReference>
<evidence type="ECO:0000313" key="10">
    <source>
        <dbReference type="EMBL" id="MDF1611724.1"/>
    </source>
</evidence>
<protein>
    <submittedName>
        <fullName evidence="10">Sigma 54-interacting transcriptional regulator</fullName>
    </submittedName>
</protein>
<dbReference type="PRINTS" id="PR01590">
    <property type="entry name" value="HTHFIS"/>
</dbReference>
<dbReference type="EMBL" id="JARGDL010000006">
    <property type="protein sequence ID" value="MDF1611724.1"/>
    <property type="molecule type" value="Genomic_DNA"/>
</dbReference>
<dbReference type="PROSITE" id="PS50112">
    <property type="entry name" value="PAS"/>
    <property type="match status" value="1"/>
</dbReference>